<dbReference type="SMART" id="SM00382">
    <property type="entry name" value="AAA"/>
    <property type="match status" value="1"/>
</dbReference>
<keyword evidence="8" id="KW-1185">Reference proteome</keyword>
<dbReference type="InterPro" id="IPR003593">
    <property type="entry name" value="AAA+_ATPase"/>
</dbReference>
<dbReference type="Pfam" id="PF00004">
    <property type="entry name" value="AAA"/>
    <property type="match status" value="1"/>
</dbReference>
<dbReference type="GO" id="GO:0004176">
    <property type="term" value="F:ATP-dependent peptidase activity"/>
    <property type="evidence" value="ECO:0007669"/>
    <property type="project" value="InterPro"/>
</dbReference>
<dbReference type="GO" id="GO:0016887">
    <property type="term" value="F:ATP hydrolysis activity"/>
    <property type="evidence" value="ECO:0007669"/>
    <property type="project" value="InterPro"/>
</dbReference>
<evidence type="ECO:0000256" key="4">
    <source>
        <dbReference type="ARBA" id="ARBA00022825"/>
    </source>
</evidence>
<evidence type="ECO:0000256" key="2">
    <source>
        <dbReference type="ARBA" id="ARBA00022741"/>
    </source>
</evidence>
<dbReference type="Gene3D" id="3.40.50.300">
    <property type="entry name" value="P-loop containing nucleotide triphosphate hydrolases"/>
    <property type="match status" value="1"/>
</dbReference>
<dbReference type="InterPro" id="IPR003959">
    <property type="entry name" value="ATPase_AAA_core"/>
</dbReference>
<dbReference type="GO" id="GO:0004252">
    <property type="term" value="F:serine-type endopeptidase activity"/>
    <property type="evidence" value="ECO:0007669"/>
    <property type="project" value="InterPro"/>
</dbReference>
<dbReference type="GO" id="GO:0006515">
    <property type="term" value="P:protein quality control for misfolded or incompletely synthesized proteins"/>
    <property type="evidence" value="ECO:0007669"/>
    <property type="project" value="TreeGrafter"/>
</dbReference>
<keyword evidence="2" id="KW-0547">Nucleotide-binding</keyword>
<evidence type="ECO:0000313" key="7">
    <source>
        <dbReference type="EMBL" id="AVL94670.1"/>
    </source>
</evidence>
<dbReference type="InterPro" id="IPR054594">
    <property type="entry name" value="Lon_lid"/>
</dbReference>
<dbReference type="Proteomes" id="UP000289600">
    <property type="component" value="Segment"/>
</dbReference>
<dbReference type="EMBL" id="MG807320">
    <property type="protein sequence ID" value="AVL94670.1"/>
    <property type="molecule type" value="Genomic_DNA"/>
</dbReference>
<dbReference type="InterPro" id="IPR027065">
    <property type="entry name" value="Lon_Prtase"/>
</dbReference>
<proteinExistence type="predicted"/>
<dbReference type="Pfam" id="PF05362">
    <property type="entry name" value="Lon_C"/>
    <property type="match status" value="1"/>
</dbReference>
<dbReference type="Pfam" id="PF22667">
    <property type="entry name" value="Lon_lid"/>
    <property type="match status" value="1"/>
</dbReference>
<dbReference type="SUPFAM" id="SSF52540">
    <property type="entry name" value="P-loop containing nucleoside triphosphate hydrolases"/>
    <property type="match status" value="1"/>
</dbReference>
<accession>A0A2P1ELA6</accession>
<keyword evidence="3" id="KW-0378">Hydrolase</keyword>
<evidence type="ECO:0000256" key="1">
    <source>
        <dbReference type="ARBA" id="ARBA00022670"/>
    </source>
</evidence>
<dbReference type="PRINTS" id="PR00830">
    <property type="entry name" value="ENDOLAPTASE"/>
</dbReference>
<sequence>MAKNDSGVRDIKNQHLRFFYKKYTDQIINFEKHIARIYDYWVIDINSRNYILQKLDNLVRQMIKIYNNNLVEIYKQHGGNPSSITTRLEYFHKNSPYYDLYEGLFMINCIDNNLNNNPFADTRKELIILAKENGYYNMNSFLDLYFGNKNIKFLDNNNNELFELYDKVFVPLNIIVKKLKKEENFIDVNKIQITKIPGKCDGQIENTCKIVIPFEEFSCKIIFEGYIASDVLNAYIRTSQIYSKYLFNIKNEAKNIVKKIYIDIDDYFIERYTKFINSNYFFVYNSEQLAEKIHQDFITYCDICAKNFNIIMKEFVHSDILTMFNYINLLLIGDEQCINNAGLLFNLLKDRKIGSETLSDIIFHNLSFFSQIKLKKVTNSIKTELARIKTLTPENISIEKKLATMINMPDNVKSYILEKNNEIKTGENNYKLQMAINGLMQFPWKPKDPNSFYAQIKNSMSKSRNYLQNVAKKLNETVYGHENSKKVLIELVGKWIQNPESTGQVIGLVGPPGVGKTLLAKGISSALGIPLSIVGLGGMSDSADLIGHSFTYAGAQYGMIVRQMIKAGNWRCVMFFDEVDKVSKRNDTNEIYNTLIHITDPNMNQNFQDRFYSSSIDFDLSGVLVVFSYNNSEKLDPILLDRIKEIKISAYSVKEKISIAQNYILKELCENIGFDKNKIQMDDDIIKYIIEKYTMEAGVRELKRKLEQILLKINIDRFYMRGPFRKLLKKKYQEQKVDEKINIESEKSPDKDDITYFIEHKKSKLEDATDNKILDKIFNLKIEDKIIINKELVHKYLDKPAITNEKIHKSDMIGVINGLYATSVGMGGIIPIQIYKNYFGDNKNSEDIQLKITGNQKQVMKESVICALTTAVNLLNKKIKDNILKEFPYGFHVHAPDGGTPKDGPSAGCAFTTAFVSLLLGKKINRHVAMTGEIELTGKISKIGGLDAKLAGAKKAGIKCVYICNENREDFEAIKKKSPELFEKDFEIRIVDHIIDIVTDPNVIIDVKQNDFDENIYNCLKKKSQ</sequence>
<evidence type="ECO:0000259" key="6">
    <source>
        <dbReference type="PROSITE" id="PS51786"/>
    </source>
</evidence>
<keyword evidence="4" id="KW-0720">Serine protease</keyword>
<keyword evidence="5" id="KW-0067">ATP-binding</keyword>
<dbReference type="InterPro" id="IPR008269">
    <property type="entry name" value="Lon_proteolytic"/>
</dbReference>
<keyword evidence="1 7" id="KW-0645">Protease</keyword>
<dbReference type="Gene3D" id="3.30.230.10">
    <property type="match status" value="1"/>
</dbReference>
<dbReference type="GO" id="GO:0005524">
    <property type="term" value="F:ATP binding"/>
    <property type="evidence" value="ECO:0007669"/>
    <property type="project" value="UniProtKB-KW"/>
</dbReference>
<protein>
    <submittedName>
        <fullName evidence="7">Bacterial type ATP-dependent Lon protease</fullName>
    </submittedName>
</protein>
<dbReference type="PANTHER" id="PTHR43718">
    <property type="entry name" value="LON PROTEASE"/>
    <property type="match status" value="1"/>
</dbReference>
<reference evidence="8" key="1">
    <citation type="submission" date="2018-01" db="EMBL/GenBank/DDBJ databases">
        <title>Testimony of 'menage a trois' revealed by the proteome of Megavirus virophage.</title>
        <authorList>
            <person name="Jeudy S."/>
            <person name="Bertaux L."/>
            <person name="Alempic J.-M."/>
            <person name="Lartigue A."/>
            <person name="Legendre M."/>
            <person name="Philippe N."/>
            <person name="Beucher L."/>
            <person name="Biondi E."/>
            <person name="Juul S."/>
            <person name="Turner D."/>
            <person name="Coute Y."/>
            <person name="Claverie J.-M."/>
            <person name="Abergel C."/>
        </authorList>
    </citation>
    <scope>NUCLEOTIDE SEQUENCE [LARGE SCALE GENOMIC DNA]</scope>
</reference>
<evidence type="ECO:0000313" key="8">
    <source>
        <dbReference type="Proteomes" id="UP000289600"/>
    </source>
</evidence>
<dbReference type="InterPro" id="IPR027417">
    <property type="entry name" value="P-loop_NTPase"/>
</dbReference>
<dbReference type="InterPro" id="IPR014721">
    <property type="entry name" value="Ribsml_uS5_D2-typ_fold_subgr"/>
</dbReference>
<evidence type="ECO:0000256" key="3">
    <source>
        <dbReference type="ARBA" id="ARBA00022801"/>
    </source>
</evidence>
<dbReference type="Gene3D" id="1.10.8.60">
    <property type="match status" value="1"/>
</dbReference>
<dbReference type="PANTHER" id="PTHR43718:SF2">
    <property type="entry name" value="LON PROTEASE HOMOLOG, MITOCHONDRIAL"/>
    <property type="match status" value="1"/>
</dbReference>
<evidence type="ECO:0000256" key="5">
    <source>
        <dbReference type="ARBA" id="ARBA00022840"/>
    </source>
</evidence>
<gene>
    <name evidence="7" type="ORF">mc_284</name>
</gene>
<feature type="domain" description="Lon proteolytic" evidence="6">
    <location>
        <begin position="810"/>
        <end position="1004"/>
    </location>
</feature>
<name>A0A2P1ELA6_9VIRU</name>
<dbReference type="SUPFAM" id="SSF54211">
    <property type="entry name" value="Ribosomal protein S5 domain 2-like"/>
    <property type="match status" value="1"/>
</dbReference>
<organism evidence="7 8">
    <name type="scientific">Moumouvirus australiensis</name>
    <dbReference type="NCBI Taxonomy" id="2109587"/>
    <lineage>
        <taxon>Viruses</taxon>
        <taxon>Varidnaviria</taxon>
        <taxon>Bamfordvirae</taxon>
        <taxon>Nucleocytoviricota</taxon>
        <taxon>Megaviricetes</taxon>
        <taxon>Imitervirales</taxon>
        <taxon>Mimiviridae</taxon>
        <taxon>Megamimivirinae</taxon>
        <taxon>Moumouvirus</taxon>
        <taxon>Moumouvirus australiense</taxon>
    </lineage>
</organism>
<dbReference type="PROSITE" id="PS51786">
    <property type="entry name" value="LON_PROTEOLYTIC"/>
    <property type="match status" value="1"/>
</dbReference>
<dbReference type="InterPro" id="IPR020568">
    <property type="entry name" value="Ribosomal_Su5_D2-typ_SF"/>
</dbReference>